<sequence>PLNLTYTEQIAQKRRKASTLTNKPDELTQYLNEAVLSMDVDPLN</sequence>
<evidence type="ECO:0000313" key="1">
    <source>
        <dbReference type="EMBL" id="CAG8854889.1"/>
    </source>
</evidence>
<keyword evidence="2" id="KW-1185">Reference proteome</keyword>
<dbReference type="Proteomes" id="UP000789901">
    <property type="component" value="Unassembled WGS sequence"/>
</dbReference>
<proteinExistence type="predicted"/>
<protein>
    <submittedName>
        <fullName evidence="1">23691_t:CDS:1</fullName>
    </submittedName>
</protein>
<feature type="non-terminal residue" evidence="1">
    <location>
        <position position="1"/>
    </location>
</feature>
<accession>A0ABN7XL77</accession>
<feature type="non-terminal residue" evidence="1">
    <location>
        <position position="44"/>
    </location>
</feature>
<gene>
    <name evidence="1" type="ORF">GMARGA_LOCUS43710</name>
</gene>
<evidence type="ECO:0000313" key="2">
    <source>
        <dbReference type="Proteomes" id="UP000789901"/>
    </source>
</evidence>
<dbReference type="EMBL" id="CAJVQB010143635">
    <property type="protein sequence ID" value="CAG8854889.1"/>
    <property type="molecule type" value="Genomic_DNA"/>
</dbReference>
<comment type="caution">
    <text evidence="1">The sequence shown here is derived from an EMBL/GenBank/DDBJ whole genome shotgun (WGS) entry which is preliminary data.</text>
</comment>
<organism evidence="1 2">
    <name type="scientific">Gigaspora margarita</name>
    <dbReference type="NCBI Taxonomy" id="4874"/>
    <lineage>
        <taxon>Eukaryota</taxon>
        <taxon>Fungi</taxon>
        <taxon>Fungi incertae sedis</taxon>
        <taxon>Mucoromycota</taxon>
        <taxon>Glomeromycotina</taxon>
        <taxon>Glomeromycetes</taxon>
        <taxon>Diversisporales</taxon>
        <taxon>Gigasporaceae</taxon>
        <taxon>Gigaspora</taxon>
    </lineage>
</organism>
<reference evidence="1 2" key="1">
    <citation type="submission" date="2021-06" db="EMBL/GenBank/DDBJ databases">
        <authorList>
            <person name="Kallberg Y."/>
            <person name="Tangrot J."/>
            <person name="Rosling A."/>
        </authorList>
    </citation>
    <scope>NUCLEOTIDE SEQUENCE [LARGE SCALE GENOMIC DNA]</scope>
    <source>
        <strain evidence="1 2">120-4 pot B 10/14</strain>
    </source>
</reference>
<name>A0ABN7XL77_GIGMA</name>